<dbReference type="PANTHER" id="PTHR43040:SF1">
    <property type="entry name" value="RIBONUCLEASE D"/>
    <property type="match status" value="1"/>
</dbReference>
<dbReference type="InterPro" id="IPR012337">
    <property type="entry name" value="RNaseH-like_sf"/>
</dbReference>
<evidence type="ECO:0000259" key="1">
    <source>
        <dbReference type="Pfam" id="PF01612"/>
    </source>
</evidence>
<feature type="domain" description="3'-5' exonuclease" evidence="1">
    <location>
        <begin position="2"/>
        <end position="76"/>
    </location>
</feature>
<dbReference type="EMBL" id="MTQA01000041">
    <property type="protein sequence ID" value="PNP84327.1"/>
    <property type="molecule type" value="Genomic_DNA"/>
</dbReference>
<dbReference type="GO" id="GO:0008408">
    <property type="term" value="F:3'-5' exonuclease activity"/>
    <property type="evidence" value="ECO:0007669"/>
    <property type="project" value="InterPro"/>
</dbReference>
<evidence type="ECO:0000313" key="3">
    <source>
        <dbReference type="Proteomes" id="UP000236664"/>
    </source>
</evidence>
<dbReference type="PANTHER" id="PTHR43040">
    <property type="entry name" value="RIBONUCLEASE D"/>
    <property type="match status" value="1"/>
</dbReference>
<dbReference type="AlphaFoldDB" id="A0A2K0WPW2"/>
<evidence type="ECO:0000313" key="2">
    <source>
        <dbReference type="EMBL" id="PNP84327.1"/>
    </source>
</evidence>
<dbReference type="InterPro" id="IPR002562">
    <property type="entry name" value="3'-5'_exonuclease_dom"/>
</dbReference>
<dbReference type="Proteomes" id="UP000236664">
    <property type="component" value="Unassembled WGS sequence"/>
</dbReference>
<dbReference type="Pfam" id="PF01612">
    <property type="entry name" value="DNA_pol_A_exo1"/>
    <property type="match status" value="1"/>
</dbReference>
<accession>A0A2K0WPW2</accession>
<dbReference type="OrthoDB" id="26838at2759"/>
<dbReference type="GO" id="GO:0003676">
    <property type="term" value="F:nucleic acid binding"/>
    <property type="evidence" value="ECO:0007669"/>
    <property type="project" value="InterPro"/>
</dbReference>
<organism evidence="2 3">
    <name type="scientific">Gibberella nygamai</name>
    <name type="common">Bean root rot disease fungus</name>
    <name type="synonym">Fusarium nygamai</name>
    <dbReference type="NCBI Taxonomy" id="42673"/>
    <lineage>
        <taxon>Eukaryota</taxon>
        <taxon>Fungi</taxon>
        <taxon>Dikarya</taxon>
        <taxon>Ascomycota</taxon>
        <taxon>Pezizomycotina</taxon>
        <taxon>Sordariomycetes</taxon>
        <taxon>Hypocreomycetidae</taxon>
        <taxon>Hypocreales</taxon>
        <taxon>Nectriaceae</taxon>
        <taxon>Fusarium</taxon>
        <taxon>Fusarium fujikuroi species complex</taxon>
    </lineage>
</organism>
<name>A0A2K0WPW2_GIBNY</name>
<sequence length="153" mass="18448">MQIYNAVSHRVYLIDVYWLSATTFWRVNTRMTTLKGILESKDIIKVFFDVKQNSHALYSEFKIKLAGVHDLQLMELATSRNPRRLSDIEDCFWRDVPWRQENGWRFWDLQGAVPWWCSHRIRDRYADLPYTVCLLRCQATPWATGKHDRYFEQ</sequence>
<gene>
    <name evidence="2" type="ORF">FNYG_02352</name>
</gene>
<comment type="caution">
    <text evidence="2">The sequence shown here is derived from an EMBL/GenBank/DDBJ whole genome shotgun (WGS) entry which is preliminary data.</text>
</comment>
<protein>
    <recommendedName>
        <fullName evidence="1">3'-5' exonuclease domain-containing protein</fullName>
    </recommendedName>
</protein>
<dbReference type="STRING" id="42673.A0A2K0WPW2"/>
<dbReference type="SUPFAM" id="SSF53098">
    <property type="entry name" value="Ribonuclease H-like"/>
    <property type="match status" value="1"/>
</dbReference>
<reference evidence="2 3" key="1">
    <citation type="submission" date="2017-06" db="EMBL/GenBank/DDBJ databases">
        <title>Genome of Fusarium nygamai isolate CS10214.</title>
        <authorList>
            <person name="Gardiner D.M."/>
            <person name="Obanor F."/>
            <person name="Kazan K."/>
        </authorList>
    </citation>
    <scope>NUCLEOTIDE SEQUENCE [LARGE SCALE GENOMIC DNA]</scope>
    <source>
        <strain evidence="2 3">CS10214</strain>
    </source>
</reference>
<dbReference type="GO" id="GO:0006139">
    <property type="term" value="P:nucleobase-containing compound metabolic process"/>
    <property type="evidence" value="ECO:0007669"/>
    <property type="project" value="InterPro"/>
</dbReference>
<proteinExistence type="predicted"/>
<dbReference type="InterPro" id="IPR036397">
    <property type="entry name" value="RNaseH_sf"/>
</dbReference>
<keyword evidence="3" id="KW-1185">Reference proteome</keyword>
<dbReference type="Gene3D" id="3.30.420.10">
    <property type="entry name" value="Ribonuclease H-like superfamily/Ribonuclease H"/>
    <property type="match status" value="1"/>
</dbReference>